<dbReference type="GO" id="GO:0005524">
    <property type="term" value="F:ATP binding"/>
    <property type="evidence" value="ECO:0007669"/>
    <property type="project" value="UniProtKB-KW"/>
</dbReference>
<feature type="transmembrane region" description="Helical" evidence="10">
    <location>
        <begin position="895"/>
        <end position="913"/>
    </location>
</feature>
<keyword evidence="13" id="KW-1185">Reference proteome</keyword>
<evidence type="ECO:0000313" key="12">
    <source>
        <dbReference type="EMBL" id="RZC59901.1"/>
    </source>
</evidence>
<keyword evidence="5" id="KW-0378">Hydrolase</keyword>
<evidence type="ECO:0000256" key="5">
    <source>
        <dbReference type="ARBA" id="ARBA00022801"/>
    </source>
</evidence>
<dbReference type="Pfam" id="PF06068">
    <property type="entry name" value="TIP49"/>
    <property type="match status" value="2"/>
</dbReference>
<dbReference type="InterPro" id="IPR027417">
    <property type="entry name" value="P-loop_NTPase"/>
</dbReference>
<organism evidence="12 13">
    <name type="scientific">Papaver somniferum</name>
    <name type="common">Opium poppy</name>
    <dbReference type="NCBI Taxonomy" id="3469"/>
    <lineage>
        <taxon>Eukaryota</taxon>
        <taxon>Viridiplantae</taxon>
        <taxon>Streptophyta</taxon>
        <taxon>Embryophyta</taxon>
        <taxon>Tracheophyta</taxon>
        <taxon>Spermatophyta</taxon>
        <taxon>Magnoliopsida</taxon>
        <taxon>Ranunculales</taxon>
        <taxon>Papaveraceae</taxon>
        <taxon>Papaveroideae</taxon>
        <taxon>Papaver</taxon>
    </lineage>
</organism>
<dbReference type="Gramene" id="RZC59901">
    <property type="protein sequence ID" value="RZC59901"/>
    <property type="gene ID" value="C5167_007210"/>
</dbReference>
<keyword evidence="8" id="KW-0539">Nucleus</keyword>
<proteinExistence type="inferred from homology"/>
<comment type="subcellular location">
    <subcellularLocation>
        <location evidence="1">Nucleus</location>
    </subcellularLocation>
</comment>
<dbReference type="PANTHER" id="PTHR11093">
    <property type="entry name" value="RUVB-RELATED REPTIN AND PONTIN"/>
    <property type="match status" value="1"/>
</dbReference>
<evidence type="ECO:0000259" key="11">
    <source>
        <dbReference type="Pfam" id="PF06068"/>
    </source>
</evidence>
<evidence type="ECO:0000256" key="2">
    <source>
        <dbReference type="ARBA" id="ARBA00007519"/>
    </source>
</evidence>
<gene>
    <name evidence="12" type="ORF">C5167_007210</name>
</gene>
<dbReference type="SUPFAM" id="SSF52540">
    <property type="entry name" value="P-loop containing nucleoside triphosphate hydrolases"/>
    <property type="match status" value="1"/>
</dbReference>
<dbReference type="FunFam" id="2.40.50.360:FF:000001">
    <property type="entry name" value="RuvB-like helicase"/>
    <property type="match status" value="1"/>
</dbReference>
<dbReference type="EC" id="3.6.4.12" evidence="3"/>
<name>A0A4Y7JIY9_PAPSO</name>
<keyword evidence="6" id="KW-0347">Helicase</keyword>
<evidence type="ECO:0000256" key="6">
    <source>
        <dbReference type="ARBA" id="ARBA00022806"/>
    </source>
</evidence>
<feature type="domain" description="TIP49 P-loop" evidence="11">
    <location>
        <begin position="182"/>
        <end position="428"/>
    </location>
</feature>
<evidence type="ECO:0000256" key="8">
    <source>
        <dbReference type="ARBA" id="ARBA00023242"/>
    </source>
</evidence>
<accession>A0A4Y7JIY9</accession>
<keyword evidence="10" id="KW-0472">Membrane</keyword>
<dbReference type="STRING" id="3469.A0A4Y7JIY9"/>
<dbReference type="GO" id="GO:0005634">
    <property type="term" value="C:nucleus"/>
    <property type="evidence" value="ECO:0007669"/>
    <property type="project" value="UniProtKB-SubCell"/>
</dbReference>
<keyword evidence="4" id="KW-0547">Nucleotide-binding</keyword>
<feature type="region of interest" description="Disordered" evidence="9">
    <location>
        <begin position="267"/>
        <end position="298"/>
    </location>
</feature>
<reference evidence="12 13" key="1">
    <citation type="journal article" date="2018" name="Science">
        <title>The opium poppy genome and morphinan production.</title>
        <authorList>
            <person name="Guo L."/>
            <person name="Winzer T."/>
            <person name="Yang X."/>
            <person name="Li Y."/>
            <person name="Ning Z."/>
            <person name="He Z."/>
            <person name="Teodor R."/>
            <person name="Lu Y."/>
            <person name="Bowser T.A."/>
            <person name="Graham I.A."/>
            <person name="Ye K."/>
        </authorList>
    </citation>
    <scope>NUCLEOTIDE SEQUENCE [LARGE SCALE GENOMIC DNA]</scope>
    <source>
        <strain evidence="13">cv. HN1</strain>
        <tissue evidence="12">Leaves</tissue>
    </source>
</reference>
<evidence type="ECO:0000256" key="7">
    <source>
        <dbReference type="ARBA" id="ARBA00022840"/>
    </source>
</evidence>
<evidence type="ECO:0000256" key="3">
    <source>
        <dbReference type="ARBA" id="ARBA00012551"/>
    </source>
</evidence>
<dbReference type="InterPro" id="IPR010339">
    <property type="entry name" value="TIP49_P-loop"/>
</dbReference>
<dbReference type="InterPro" id="IPR027238">
    <property type="entry name" value="RuvB-like"/>
</dbReference>
<feature type="transmembrane region" description="Helical" evidence="10">
    <location>
        <begin position="866"/>
        <end position="889"/>
    </location>
</feature>
<keyword evidence="10" id="KW-1133">Transmembrane helix</keyword>
<feature type="compositionally biased region" description="Polar residues" evidence="9">
    <location>
        <begin position="270"/>
        <end position="281"/>
    </location>
</feature>
<dbReference type="Gene3D" id="2.40.50.360">
    <property type="entry name" value="RuvB-like helicase, domain II"/>
    <property type="match status" value="2"/>
</dbReference>
<feature type="domain" description="TIP49 P-loop" evidence="11">
    <location>
        <begin position="452"/>
        <end position="750"/>
    </location>
</feature>
<dbReference type="InterPro" id="IPR042487">
    <property type="entry name" value="RuvBL1/2_DNA/RNA_bd_dom"/>
</dbReference>
<evidence type="ECO:0000256" key="10">
    <source>
        <dbReference type="SAM" id="Phobius"/>
    </source>
</evidence>
<keyword evidence="7" id="KW-0067">ATP-binding</keyword>
<evidence type="ECO:0000313" key="13">
    <source>
        <dbReference type="Proteomes" id="UP000316621"/>
    </source>
</evidence>
<feature type="non-terminal residue" evidence="12">
    <location>
        <position position="1"/>
    </location>
</feature>
<dbReference type="EMBL" id="CM010718">
    <property type="protein sequence ID" value="RZC59901.1"/>
    <property type="molecule type" value="Genomic_DNA"/>
</dbReference>
<dbReference type="GO" id="GO:0003678">
    <property type="term" value="F:DNA helicase activity"/>
    <property type="evidence" value="ECO:0007669"/>
    <property type="project" value="UniProtKB-EC"/>
</dbReference>
<dbReference type="AlphaFoldDB" id="A0A4Y7JIY9"/>
<dbReference type="SUPFAM" id="SSF50249">
    <property type="entry name" value="Nucleic acid-binding proteins"/>
    <property type="match status" value="2"/>
</dbReference>
<keyword evidence="10" id="KW-0812">Transmembrane</keyword>
<evidence type="ECO:0000256" key="4">
    <source>
        <dbReference type="ARBA" id="ARBA00022741"/>
    </source>
</evidence>
<evidence type="ECO:0000256" key="9">
    <source>
        <dbReference type="SAM" id="MobiDB-lite"/>
    </source>
</evidence>
<dbReference type="Gene3D" id="3.40.50.300">
    <property type="entry name" value="P-loop containing nucleotide triphosphate hydrolases"/>
    <property type="match status" value="2"/>
</dbReference>
<feature type="transmembrane region" description="Helical" evidence="10">
    <location>
        <begin position="814"/>
        <end position="834"/>
    </location>
</feature>
<comment type="similarity">
    <text evidence="2">Belongs to the RuvB family.</text>
</comment>
<sequence length="990" mass="110561">CILVNSARVDSSPLSCLPENSNGKGTPDDFLSVFVTEPAELPNGIQGYRVITQNTTFRDFKPCNSGSSAKSIEMQCCALDFFLKSLVSTSSSLYNSVSLQKFLVAETVAAADEEQYGKCVPRMAARLSTDLEEILIFVNKMKEQKMAGNMVLHDGGNSLLHDEIRCCMIQPWVNLQKRLRDKIKEGLRRATGLYVELSREVYEGEVTKLQRNYIDDSNNTIRSISIDLATTQETRELLLGELYFDALEKVEVEDSIVIDIQSGAVKNKGPVTNTSSRTNSPDEPDLEAPIPRGNNPQPGGKVLKMIKTAQNVSLHDLDEAITTQRKDEGIYSFLISQKVSAANIHEVVNNLVHEGLAKRKYGILQISEAQMLDFECFSLIKSALETSFLSVFLSAARGMCGFRGSEIFIPTKIPGVIFLRMIIIRAPNNEDAFGMSTLFWYSNERQKLVTPVVDRLKRKDMINCVVLLAGPLQTGKSELAYQISKKLGSEDLFFPMIESDEYPVAELKKILKDTIRRAVSLKMRQNKKVYEGEVVEISSKATGSSSGINWQTTCDIVIGLKTDAKEQHFELGEQLSKAIIKEQVAIGDVICIDFCNQVVTRIGRSPTFSEEKDHAKNVYVALPKGEILKEEKIQDITIYDLYKTERRGHSICKLVRKEMNPKESRSGDAINKAIESLVKQKVIQPQRGVLFIDQVDSLDEKILSFICKIMKYSENVFPVLMFSTEKDISELSLTGMPKNILEHMVIVHTQACGLPENSIKELEPRTLCTVPALEKEVKFIDAFQLVSASFGAGAIASIVLAAANSDTPPHTFGFLIGAFVCCNSSLLHYLHVAFDLQSSIKEAKDSKSTKEIWIDRSKVKVLRRQVLLGFFAGTWGVGWVIASLVAYILRKFNNPTLMFVALLVVLGGSYVCFCSDLHNVQESLPHSIFITDSCLPPTVFTQLVDELDKETKHQWISRRREAENETIEGFDSLNTEDFGYAHLDHISFSV</sequence>
<evidence type="ECO:0000256" key="1">
    <source>
        <dbReference type="ARBA" id="ARBA00004123"/>
    </source>
</evidence>
<dbReference type="Proteomes" id="UP000316621">
    <property type="component" value="Chromosome 4"/>
</dbReference>
<protein>
    <recommendedName>
        <fullName evidence="3">DNA helicase</fullName>
        <ecNumber evidence="3">3.6.4.12</ecNumber>
    </recommendedName>
</protein>
<dbReference type="InterPro" id="IPR012340">
    <property type="entry name" value="NA-bd_OB-fold"/>
</dbReference>
<dbReference type="GO" id="GO:0016787">
    <property type="term" value="F:hydrolase activity"/>
    <property type="evidence" value="ECO:0007669"/>
    <property type="project" value="UniProtKB-KW"/>
</dbReference>